<keyword evidence="3" id="KW-0677">Repeat</keyword>
<feature type="region of interest" description="Disordered" evidence="10">
    <location>
        <begin position="1146"/>
        <end position="1167"/>
    </location>
</feature>
<dbReference type="Pfam" id="PF00439">
    <property type="entry name" value="Bromodomain"/>
    <property type="match status" value="1"/>
</dbReference>
<dbReference type="Gene3D" id="1.20.920.10">
    <property type="entry name" value="Bromodomain-like"/>
    <property type="match status" value="1"/>
</dbReference>
<evidence type="ECO:0000259" key="12">
    <source>
        <dbReference type="PROSITE" id="PS50016"/>
    </source>
</evidence>
<dbReference type="GO" id="GO:0005634">
    <property type="term" value="C:nucleus"/>
    <property type="evidence" value="ECO:0007669"/>
    <property type="project" value="UniProtKB-SubCell"/>
</dbReference>
<dbReference type="InterPro" id="IPR001487">
    <property type="entry name" value="Bromodomain"/>
</dbReference>
<dbReference type="Proteomes" id="UP000541558">
    <property type="component" value="Unassembled WGS sequence"/>
</dbReference>
<feature type="domain" description="PHD-type" evidence="12">
    <location>
        <begin position="131"/>
        <end position="181"/>
    </location>
</feature>
<dbReference type="GO" id="GO:0006325">
    <property type="term" value="P:chromatin organization"/>
    <property type="evidence" value="ECO:0007669"/>
    <property type="project" value="UniProtKB-ARBA"/>
</dbReference>
<evidence type="ECO:0000256" key="1">
    <source>
        <dbReference type="ARBA" id="ARBA00004123"/>
    </source>
</evidence>
<comment type="subcellular location">
    <subcellularLocation>
        <location evidence="1">Nucleus</location>
    </subcellularLocation>
</comment>
<organism evidence="15 16">
    <name type="scientific">Ephemerocybe angulata</name>
    <dbReference type="NCBI Taxonomy" id="980116"/>
    <lineage>
        <taxon>Eukaryota</taxon>
        <taxon>Fungi</taxon>
        <taxon>Dikarya</taxon>
        <taxon>Basidiomycota</taxon>
        <taxon>Agaricomycotina</taxon>
        <taxon>Agaricomycetes</taxon>
        <taxon>Agaricomycetidae</taxon>
        <taxon>Agaricales</taxon>
        <taxon>Agaricineae</taxon>
        <taxon>Psathyrellaceae</taxon>
        <taxon>Ephemerocybe</taxon>
    </lineage>
</organism>
<dbReference type="PROSITE" id="PS50014">
    <property type="entry name" value="BROMODOMAIN_2"/>
    <property type="match status" value="1"/>
</dbReference>
<evidence type="ECO:0000256" key="7">
    <source>
        <dbReference type="ARBA" id="ARBA00023242"/>
    </source>
</evidence>
<dbReference type="InterPro" id="IPR019786">
    <property type="entry name" value="Zinc_finger_PHD-type_CS"/>
</dbReference>
<evidence type="ECO:0000259" key="13">
    <source>
        <dbReference type="PROSITE" id="PS50812"/>
    </source>
</evidence>
<dbReference type="Pfam" id="PF00855">
    <property type="entry name" value="PWWP"/>
    <property type="match status" value="1"/>
</dbReference>
<dbReference type="InterPro" id="IPR034732">
    <property type="entry name" value="EPHD"/>
</dbReference>
<keyword evidence="16" id="KW-1185">Reference proteome</keyword>
<dbReference type="InterPro" id="IPR036427">
    <property type="entry name" value="Bromodomain-like_sf"/>
</dbReference>
<evidence type="ECO:0008006" key="17">
    <source>
        <dbReference type="Google" id="ProtNLM"/>
    </source>
</evidence>
<dbReference type="SUPFAM" id="SSF63748">
    <property type="entry name" value="Tudor/PWWP/MBT"/>
    <property type="match status" value="1"/>
</dbReference>
<feature type="domain" description="PWWP" evidence="13">
    <location>
        <begin position="1037"/>
        <end position="1099"/>
    </location>
</feature>
<dbReference type="Gene3D" id="3.30.40.10">
    <property type="entry name" value="Zinc/RING finger domain, C3HC4 (zinc finger)"/>
    <property type="match status" value="2"/>
</dbReference>
<dbReference type="InterPro" id="IPR050701">
    <property type="entry name" value="Histone_Mod_Regulator"/>
</dbReference>
<feature type="region of interest" description="Disordered" evidence="10">
    <location>
        <begin position="717"/>
        <end position="1030"/>
    </location>
</feature>
<dbReference type="Pfam" id="PF10513">
    <property type="entry name" value="EPL1"/>
    <property type="match status" value="1"/>
</dbReference>
<dbReference type="PROSITE" id="PS50812">
    <property type="entry name" value="PWWP"/>
    <property type="match status" value="1"/>
</dbReference>
<dbReference type="PRINTS" id="PR00503">
    <property type="entry name" value="BROMODOMAIN"/>
</dbReference>
<evidence type="ECO:0000256" key="2">
    <source>
        <dbReference type="ARBA" id="ARBA00022723"/>
    </source>
</evidence>
<dbReference type="CDD" id="cd04369">
    <property type="entry name" value="Bromodomain"/>
    <property type="match status" value="1"/>
</dbReference>
<dbReference type="InterPro" id="IPR019787">
    <property type="entry name" value="Znf_PHD-finger"/>
</dbReference>
<sequence length="1167" mass="130798">MVRAGPSPHPVVLPKVQFERVQDEVSAGGPPGVQDGQARSFGYNDGYPYIRPELYIRHIEPLEIDLARQVEYDMDEQDEEWLEAVNIERKKEHMDRVSAETFEIIMDRLEKEWFDLTKNLPKSDLAMPSEDSTCAVCDDSEGENSNAIVFCDGCNLAVHQDCYGVPYIPEGQWLCRKCTVSPENPVQCYLCPNEGGAFKQTIHGDWVHLLCAIWVPETRVANDVFMEPITGVEKISKQRWKLRCSICDVRQGACIQCAKSSCFVAFHATCARQEKLLLPMKTTHGAETATLQAFCERHLPKEQQDIRAAALAAEEGQADNKHSSKAARAYNKTYKPGPPIVPAIIVNRISQYIHRIKIRKKVELVQLICRYWSLKREARRGAPLLKRLHLEPWTAGGGKIQTVEEKRMKLEQLQSLRRDLTYVKMLTLLIKFRELRKLKQTEIIHQVLSLALYPHESALRMALETIMGADKQDFFKLPVNKNDVPDYFDVVLNPMCWSMIEDRLDKHEYWDVKTFRGDIDLVINNALLYNQPGTPFYKAALRIRSVSQPILANLERLALPPSALPPLPEGEEDASALPAIGDLESPLDVLELLLSGDAIREGLNLEFDADPITSLLNMEAARYKPPPPPSPIIPAPPPRSKKSSKKRDRRAEAERARARKAAARTASASQTPAEARPEEGMEMKVEAADVEGRMLDLREPRTRASIAAAVAFEKEAGVLPDTEEGGAAVASTTAVEQAERDQLESGPIEGPPKRRKQPSMSLPPSVIPRVVDDVDNQGSFQYFNSGWILPPDHKRHGRAPVDKAVLPPPKKKQKTDHNRSRRPSTTSLAPSEAQNLVSSPAEDTHPQEAFSEPGPSRMEIDPFSVKPGQAFPPGTSFDETNPQRMSVDPSGRVVVETLDTPLTRRQKSMKKKAERKKAPTSTAESIKMDEDGHPPESAVVTPESTPAPAVDQEAEVMPEPVPKSKRAGPPSLAPVQLRHRKVSVEEPVDEDSESELSELSDLPSEEADAPTEEQPARKKPTEARRGKAKRVAESYDSGTLVWAKADSYPWWPAVIFDADHPDVPTKVLNGYKELRLRRKIKLYIVRFYDRNQSWQFLARDKLQLLGEDAKLDADMLAPHSINQKWKSSSIRQTCRDAYRVACNEMETKSDEDEVGQTVPEAVTEQSQ</sequence>
<dbReference type="SUPFAM" id="SSF57903">
    <property type="entry name" value="FYVE/PHD zinc finger"/>
    <property type="match status" value="1"/>
</dbReference>
<dbReference type="SMART" id="SM00297">
    <property type="entry name" value="BROMO"/>
    <property type="match status" value="1"/>
</dbReference>
<dbReference type="InterPro" id="IPR019542">
    <property type="entry name" value="Enhancer_polycomb-like_N"/>
</dbReference>
<dbReference type="Gene3D" id="2.30.30.140">
    <property type="match status" value="1"/>
</dbReference>
<evidence type="ECO:0000256" key="10">
    <source>
        <dbReference type="SAM" id="MobiDB-lite"/>
    </source>
</evidence>
<evidence type="ECO:0000313" key="15">
    <source>
        <dbReference type="EMBL" id="KAF5341162.1"/>
    </source>
</evidence>
<feature type="compositionally biased region" description="Basic residues" evidence="10">
    <location>
        <begin position="809"/>
        <end position="822"/>
    </location>
</feature>
<feature type="compositionally biased region" description="Pro residues" evidence="10">
    <location>
        <begin position="624"/>
        <end position="638"/>
    </location>
</feature>
<feature type="compositionally biased region" description="Basic residues" evidence="10">
    <location>
        <begin position="904"/>
        <end position="915"/>
    </location>
</feature>
<keyword evidence="7" id="KW-0539">Nucleus</keyword>
<dbReference type="CDD" id="cd15492">
    <property type="entry name" value="PHD_BRPF_JADE_like"/>
    <property type="match status" value="1"/>
</dbReference>
<feature type="compositionally biased region" description="Polar residues" evidence="10">
    <location>
        <begin position="823"/>
        <end position="838"/>
    </location>
</feature>
<dbReference type="SMART" id="SM00249">
    <property type="entry name" value="PHD"/>
    <property type="match status" value="2"/>
</dbReference>
<dbReference type="CDD" id="cd05839">
    <property type="entry name" value="PWWP_BRPF"/>
    <property type="match status" value="1"/>
</dbReference>
<feature type="compositionally biased region" description="Acidic residues" evidence="10">
    <location>
        <begin position="986"/>
        <end position="1011"/>
    </location>
</feature>
<dbReference type="PANTHER" id="PTHR13793">
    <property type="entry name" value="PHD FINGER PROTEINS"/>
    <property type="match status" value="1"/>
</dbReference>
<dbReference type="GO" id="GO:0008270">
    <property type="term" value="F:zinc ion binding"/>
    <property type="evidence" value="ECO:0007669"/>
    <property type="project" value="UniProtKB-KW"/>
</dbReference>
<dbReference type="InterPro" id="IPR013083">
    <property type="entry name" value="Znf_RING/FYVE/PHD"/>
</dbReference>
<dbReference type="PROSITE" id="PS50016">
    <property type="entry name" value="ZF_PHD_2"/>
    <property type="match status" value="1"/>
</dbReference>
<dbReference type="PROSITE" id="PS51805">
    <property type="entry name" value="EPHD"/>
    <property type="match status" value="1"/>
</dbReference>
<evidence type="ECO:0000259" key="11">
    <source>
        <dbReference type="PROSITE" id="PS50014"/>
    </source>
</evidence>
<dbReference type="InterPro" id="IPR000313">
    <property type="entry name" value="PWWP_dom"/>
</dbReference>
<feature type="domain" description="PHD-type" evidence="14">
    <location>
        <begin position="185"/>
        <end position="299"/>
    </location>
</feature>
<proteinExistence type="predicted"/>
<evidence type="ECO:0000256" key="6">
    <source>
        <dbReference type="ARBA" id="ARBA00023117"/>
    </source>
</evidence>
<dbReference type="GO" id="GO:0006357">
    <property type="term" value="P:regulation of transcription by RNA polymerase II"/>
    <property type="evidence" value="ECO:0007669"/>
    <property type="project" value="TreeGrafter"/>
</dbReference>
<comment type="caution">
    <text evidence="15">The sequence shown here is derived from an EMBL/GenBank/DDBJ whole genome shotgun (WGS) entry which is preliminary data.</text>
</comment>
<protein>
    <recommendedName>
        <fullName evidence="17">Peregrin</fullName>
    </recommendedName>
</protein>
<dbReference type="EMBL" id="JAACJK010000002">
    <property type="protein sequence ID" value="KAF5341162.1"/>
    <property type="molecule type" value="Genomic_DNA"/>
</dbReference>
<evidence type="ECO:0000256" key="4">
    <source>
        <dbReference type="ARBA" id="ARBA00022771"/>
    </source>
</evidence>
<dbReference type="SUPFAM" id="SSF47370">
    <property type="entry name" value="Bromodomain"/>
    <property type="match status" value="1"/>
</dbReference>
<evidence type="ECO:0000313" key="16">
    <source>
        <dbReference type="Proteomes" id="UP000541558"/>
    </source>
</evidence>
<accession>A0A8H5CG20</accession>
<keyword evidence="5" id="KW-0862">Zinc</keyword>
<gene>
    <name evidence="15" type="ORF">D9611_005896</name>
</gene>
<keyword evidence="2" id="KW-0479">Metal-binding</keyword>
<dbReference type="FunFam" id="3.30.40.10:FF:000007">
    <property type="entry name" value="Bromodomain containing 1, isoform CRA_b"/>
    <property type="match status" value="1"/>
</dbReference>
<evidence type="ECO:0000256" key="3">
    <source>
        <dbReference type="ARBA" id="ARBA00022737"/>
    </source>
</evidence>
<dbReference type="InterPro" id="IPR001965">
    <property type="entry name" value="Znf_PHD"/>
</dbReference>
<dbReference type="OrthoDB" id="20839at2759"/>
<dbReference type="Pfam" id="PF13831">
    <property type="entry name" value="PHD_2"/>
    <property type="match status" value="1"/>
</dbReference>
<name>A0A8H5CG20_9AGAR</name>
<dbReference type="InterPro" id="IPR011011">
    <property type="entry name" value="Znf_FYVE_PHD"/>
</dbReference>
<evidence type="ECO:0000256" key="8">
    <source>
        <dbReference type="PROSITE-ProRule" id="PRU00035"/>
    </source>
</evidence>
<dbReference type="FunFam" id="3.30.40.10:FF:000008">
    <property type="entry name" value="Bromodomain containing 1, isoform CRA_a"/>
    <property type="match status" value="1"/>
</dbReference>
<dbReference type="Pfam" id="PF13832">
    <property type="entry name" value="zf-HC5HC2H_2"/>
    <property type="match status" value="1"/>
</dbReference>
<keyword evidence="4 9" id="KW-0863">Zinc-finger</keyword>
<dbReference type="PROSITE" id="PS01359">
    <property type="entry name" value="ZF_PHD_1"/>
    <property type="match status" value="1"/>
</dbReference>
<feature type="compositionally biased region" description="Basic residues" evidence="10">
    <location>
        <begin position="639"/>
        <end position="648"/>
    </location>
</feature>
<dbReference type="PANTHER" id="PTHR13793:SF107">
    <property type="entry name" value="BROMODOMAIN-CONTAINING PROTEIN HOMOLOG"/>
    <property type="match status" value="1"/>
</dbReference>
<evidence type="ECO:0000256" key="5">
    <source>
        <dbReference type="ARBA" id="ARBA00022833"/>
    </source>
</evidence>
<feature type="compositionally biased region" description="Basic and acidic residues" evidence="10">
    <location>
        <begin position="1014"/>
        <end position="1030"/>
    </location>
</feature>
<keyword evidence="6 8" id="KW-0103">Bromodomain</keyword>
<dbReference type="AlphaFoldDB" id="A0A8H5CG20"/>
<feature type="domain" description="Bromo" evidence="11">
    <location>
        <begin position="467"/>
        <end position="537"/>
    </location>
</feature>
<reference evidence="15 16" key="1">
    <citation type="journal article" date="2020" name="ISME J.">
        <title>Uncovering the hidden diversity of litter-decomposition mechanisms in mushroom-forming fungi.</title>
        <authorList>
            <person name="Floudas D."/>
            <person name="Bentzer J."/>
            <person name="Ahren D."/>
            <person name="Johansson T."/>
            <person name="Persson P."/>
            <person name="Tunlid A."/>
        </authorList>
    </citation>
    <scope>NUCLEOTIDE SEQUENCE [LARGE SCALE GENOMIC DNA]</scope>
    <source>
        <strain evidence="15 16">CBS 175.51</strain>
    </source>
</reference>
<evidence type="ECO:0000256" key="9">
    <source>
        <dbReference type="PROSITE-ProRule" id="PRU00146"/>
    </source>
</evidence>
<feature type="region of interest" description="Disordered" evidence="10">
    <location>
        <begin position="620"/>
        <end position="682"/>
    </location>
</feature>
<evidence type="ECO:0000259" key="14">
    <source>
        <dbReference type="PROSITE" id="PS51805"/>
    </source>
</evidence>
<dbReference type="SMART" id="SM00293">
    <property type="entry name" value="PWWP"/>
    <property type="match status" value="1"/>
</dbReference>